<accession>A0A9P4HFD3</accession>
<keyword evidence="3" id="KW-1185">Reference proteome</keyword>
<reference evidence="2" key="1">
    <citation type="journal article" date="2020" name="Stud. Mycol.">
        <title>101 Dothideomycetes genomes: a test case for predicting lifestyles and emergence of pathogens.</title>
        <authorList>
            <person name="Haridas S."/>
            <person name="Albert R."/>
            <person name="Binder M."/>
            <person name="Bloem J."/>
            <person name="Labutti K."/>
            <person name="Salamov A."/>
            <person name="Andreopoulos B."/>
            <person name="Baker S."/>
            <person name="Barry K."/>
            <person name="Bills G."/>
            <person name="Bluhm B."/>
            <person name="Cannon C."/>
            <person name="Castanera R."/>
            <person name="Culley D."/>
            <person name="Daum C."/>
            <person name="Ezra D."/>
            <person name="Gonzalez J."/>
            <person name="Henrissat B."/>
            <person name="Kuo A."/>
            <person name="Liang C."/>
            <person name="Lipzen A."/>
            <person name="Lutzoni F."/>
            <person name="Magnuson J."/>
            <person name="Mondo S."/>
            <person name="Nolan M."/>
            <person name="Ohm R."/>
            <person name="Pangilinan J."/>
            <person name="Park H.-J."/>
            <person name="Ramirez L."/>
            <person name="Alfaro M."/>
            <person name="Sun H."/>
            <person name="Tritt A."/>
            <person name="Yoshinaga Y."/>
            <person name="Zwiers L.-H."/>
            <person name="Turgeon B."/>
            <person name="Goodwin S."/>
            <person name="Spatafora J."/>
            <person name="Crous P."/>
            <person name="Grigoriev I."/>
        </authorList>
    </citation>
    <scope>NUCLEOTIDE SEQUENCE</scope>
    <source>
        <strain evidence="2">CBS 110217</strain>
    </source>
</reference>
<gene>
    <name evidence="2" type="ORF">EK21DRAFT_97628</name>
</gene>
<dbReference type="AlphaFoldDB" id="A0A9P4HFD3"/>
<protein>
    <submittedName>
        <fullName evidence="2">Uncharacterized protein</fullName>
    </submittedName>
</protein>
<dbReference type="Proteomes" id="UP000799777">
    <property type="component" value="Unassembled WGS sequence"/>
</dbReference>
<name>A0A9P4HFD3_9PLEO</name>
<feature type="region of interest" description="Disordered" evidence="1">
    <location>
        <begin position="43"/>
        <end position="113"/>
    </location>
</feature>
<feature type="compositionally biased region" description="Basic and acidic residues" evidence="1">
    <location>
        <begin position="57"/>
        <end position="66"/>
    </location>
</feature>
<dbReference type="EMBL" id="ML978162">
    <property type="protein sequence ID" value="KAF2034136.1"/>
    <property type="molecule type" value="Genomic_DNA"/>
</dbReference>
<organism evidence="2 3">
    <name type="scientific">Setomelanomma holmii</name>
    <dbReference type="NCBI Taxonomy" id="210430"/>
    <lineage>
        <taxon>Eukaryota</taxon>
        <taxon>Fungi</taxon>
        <taxon>Dikarya</taxon>
        <taxon>Ascomycota</taxon>
        <taxon>Pezizomycotina</taxon>
        <taxon>Dothideomycetes</taxon>
        <taxon>Pleosporomycetidae</taxon>
        <taxon>Pleosporales</taxon>
        <taxon>Pleosporineae</taxon>
        <taxon>Phaeosphaeriaceae</taxon>
        <taxon>Setomelanomma</taxon>
    </lineage>
</organism>
<proteinExistence type="predicted"/>
<feature type="compositionally biased region" description="Basic and acidic residues" evidence="1">
    <location>
        <begin position="84"/>
        <end position="103"/>
    </location>
</feature>
<comment type="caution">
    <text evidence="2">The sequence shown here is derived from an EMBL/GenBank/DDBJ whole genome shotgun (WGS) entry which is preliminary data.</text>
</comment>
<evidence type="ECO:0000256" key="1">
    <source>
        <dbReference type="SAM" id="MobiDB-lite"/>
    </source>
</evidence>
<evidence type="ECO:0000313" key="3">
    <source>
        <dbReference type="Proteomes" id="UP000799777"/>
    </source>
</evidence>
<feature type="region of interest" description="Disordered" evidence="1">
    <location>
        <begin position="1"/>
        <end position="20"/>
    </location>
</feature>
<dbReference type="OrthoDB" id="3755201at2759"/>
<sequence>MPTDQHGVTHAGSLGLFDDDIEIKAAADRSERHERDRLATLLRREERRAGRRHRREARSAEREAHRGSTSSWRGSWFGKTFGSRIHEDRGSEKKTLLGERGVDEENEPPPTGCIRISTEYTVVRGPVSPSPVYTAEDIDPVDSPWLRECGMVRVKSEESGGCHIVPKSNIQKND</sequence>
<evidence type="ECO:0000313" key="2">
    <source>
        <dbReference type="EMBL" id="KAF2034136.1"/>
    </source>
</evidence>